<dbReference type="Pfam" id="PF13532">
    <property type="entry name" value="2OG-FeII_Oxy_2"/>
    <property type="match status" value="1"/>
</dbReference>
<dbReference type="InterPro" id="IPR032857">
    <property type="entry name" value="ALKBH4"/>
</dbReference>
<sequence>MSAQGDLFGDTAGERPAIPGLALVPNVIDAAQEARLIAAIDAAPLTPFKFGQWEGKRLTANYGSAYDYQRATPIPAPPLPGWLLDLRGRLAPLAGLEPDALVQALVIRYDPGATIGWHRDRPQYGEVLGLSLGAPATMRLRRRRPDGGFDRMTFPLEPRALYRLSGEARDGWEHSIAALDQPRWSVTFRTMRQAHPRNPASRGS</sequence>
<protein>
    <submittedName>
        <fullName evidence="2">Alpha-ketoglutarate-dependent dioxygenase AlkB</fullName>
    </submittedName>
</protein>
<proteinExistence type="predicted"/>
<dbReference type="PROSITE" id="PS51471">
    <property type="entry name" value="FE2OG_OXY"/>
    <property type="match status" value="1"/>
</dbReference>
<dbReference type="Proteomes" id="UP000460626">
    <property type="component" value="Unassembled WGS sequence"/>
</dbReference>
<keyword evidence="2" id="KW-0223">Dioxygenase</keyword>
<dbReference type="GO" id="GO:0032451">
    <property type="term" value="F:demethylase activity"/>
    <property type="evidence" value="ECO:0007669"/>
    <property type="project" value="TreeGrafter"/>
</dbReference>
<gene>
    <name evidence="2" type="ORF">GRI62_01785</name>
</gene>
<dbReference type="OrthoDB" id="278699at2"/>
<dbReference type="SUPFAM" id="SSF51197">
    <property type="entry name" value="Clavaminate synthase-like"/>
    <property type="match status" value="1"/>
</dbReference>
<accession>A0A845A026</accession>
<dbReference type="EMBL" id="WTYH01000001">
    <property type="protein sequence ID" value="MXO92337.1"/>
    <property type="molecule type" value="Genomic_DNA"/>
</dbReference>
<evidence type="ECO:0000313" key="2">
    <source>
        <dbReference type="EMBL" id="MXO92337.1"/>
    </source>
</evidence>
<organism evidence="2 3">
    <name type="scientific">Aurantiacibacter arachoides</name>
    <dbReference type="NCBI Taxonomy" id="1850444"/>
    <lineage>
        <taxon>Bacteria</taxon>
        <taxon>Pseudomonadati</taxon>
        <taxon>Pseudomonadota</taxon>
        <taxon>Alphaproteobacteria</taxon>
        <taxon>Sphingomonadales</taxon>
        <taxon>Erythrobacteraceae</taxon>
        <taxon>Aurantiacibacter</taxon>
    </lineage>
</organism>
<dbReference type="PANTHER" id="PTHR12463:SF1">
    <property type="entry name" value="2-OXOGLUTARATE AND FE-DEPENDENT OXYGENASE FAMILY PROTEIN"/>
    <property type="match status" value="1"/>
</dbReference>
<dbReference type="GO" id="GO:0070988">
    <property type="term" value="P:demethylation"/>
    <property type="evidence" value="ECO:0007669"/>
    <property type="project" value="InterPro"/>
</dbReference>
<name>A0A845A026_9SPHN</name>
<reference evidence="2 3" key="1">
    <citation type="submission" date="2019-12" db="EMBL/GenBank/DDBJ databases">
        <title>Genomic-based taxomic classification of the family Erythrobacteraceae.</title>
        <authorList>
            <person name="Xu L."/>
        </authorList>
    </citation>
    <scope>NUCLEOTIDE SEQUENCE [LARGE SCALE GENOMIC DNA]</scope>
    <source>
        <strain evidence="2 3">RC4-10-4</strain>
    </source>
</reference>
<dbReference type="RefSeq" id="WP_131451726.1">
    <property type="nucleotide sequence ID" value="NZ_BMJK01000001.1"/>
</dbReference>
<keyword evidence="3" id="KW-1185">Reference proteome</keyword>
<dbReference type="InterPro" id="IPR037151">
    <property type="entry name" value="AlkB-like_sf"/>
</dbReference>
<feature type="domain" description="Fe2OG dioxygenase" evidence="1">
    <location>
        <begin position="100"/>
        <end position="192"/>
    </location>
</feature>
<evidence type="ECO:0000313" key="3">
    <source>
        <dbReference type="Proteomes" id="UP000460626"/>
    </source>
</evidence>
<dbReference type="GO" id="GO:0051213">
    <property type="term" value="F:dioxygenase activity"/>
    <property type="evidence" value="ECO:0007669"/>
    <property type="project" value="UniProtKB-KW"/>
</dbReference>
<keyword evidence="2" id="KW-0560">Oxidoreductase</keyword>
<dbReference type="PANTHER" id="PTHR12463">
    <property type="entry name" value="OXYGENASE-RELATED"/>
    <property type="match status" value="1"/>
</dbReference>
<evidence type="ECO:0000259" key="1">
    <source>
        <dbReference type="PROSITE" id="PS51471"/>
    </source>
</evidence>
<dbReference type="Gene3D" id="2.60.120.590">
    <property type="entry name" value="Alpha-ketoglutarate-dependent dioxygenase AlkB-like"/>
    <property type="match status" value="1"/>
</dbReference>
<dbReference type="InterPro" id="IPR005123">
    <property type="entry name" value="Oxoglu/Fe-dep_dioxygenase_dom"/>
</dbReference>
<dbReference type="AlphaFoldDB" id="A0A845A026"/>
<dbReference type="InterPro" id="IPR027450">
    <property type="entry name" value="AlkB-like"/>
</dbReference>
<comment type="caution">
    <text evidence="2">The sequence shown here is derived from an EMBL/GenBank/DDBJ whole genome shotgun (WGS) entry which is preliminary data.</text>
</comment>